<organism evidence="3 4">
    <name type="scientific">Endocarpon pusillum (strain Z07020 / HMAS-L-300199)</name>
    <name type="common">Lichen-forming fungus</name>
    <dbReference type="NCBI Taxonomy" id="1263415"/>
    <lineage>
        <taxon>Eukaryota</taxon>
        <taxon>Fungi</taxon>
        <taxon>Dikarya</taxon>
        <taxon>Ascomycota</taxon>
        <taxon>Pezizomycotina</taxon>
        <taxon>Eurotiomycetes</taxon>
        <taxon>Chaetothyriomycetidae</taxon>
        <taxon>Verrucariales</taxon>
        <taxon>Verrucariaceae</taxon>
        <taxon>Endocarpon</taxon>
    </lineage>
</organism>
<keyword evidence="4" id="KW-1185">Reference proteome</keyword>
<evidence type="ECO:0000256" key="1">
    <source>
        <dbReference type="SAM" id="MobiDB-lite"/>
    </source>
</evidence>
<dbReference type="GeneID" id="19236426"/>
<evidence type="ECO:0000313" key="4">
    <source>
        <dbReference type="Proteomes" id="UP000019373"/>
    </source>
</evidence>
<dbReference type="HOGENOM" id="CLU_526837_0_0_1"/>
<accession>U1GVF3</accession>
<dbReference type="EMBL" id="KE720780">
    <property type="protein sequence ID" value="ERF76036.1"/>
    <property type="molecule type" value="Genomic_DNA"/>
</dbReference>
<feature type="transmembrane region" description="Helical" evidence="2">
    <location>
        <begin position="339"/>
        <end position="365"/>
    </location>
</feature>
<proteinExistence type="predicted"/>
<evidence type="ECO:0000313" key="3">
    <source>
        <dbReference type="EMBL" id="ERF76036.1"/>
    </source>
</evidence>
<protein>
    <submittedName>
        <fullName evidence="3">Uncharacterized protein</fullName>
    </submittedName>
</protein>
<gene>
    <name evidence="3" type="ORF">EPUS_01369</name>
</gene>
<dbReference type="Proteomes" id="UP000019373">
    <property type="component" value="Unassembled WGS sequence"/>
</dbReference>
<keyword evidence="2" id="KW-1133">Transmembrane helix</keyword>
<reference evidence="4" key="1">
    <citation type="journal article" date="2014" name="BMC Genomics">
        <title>Genome characteristics reveal the impact of lichenization on lichen-forming fungus Endocarpon pusillum Hedwig (Verrucariales, Ascomycota).</title>
        <authorList>
            <person name="Wang Y.-Y."/>
            <person name="Liu B."/>
            <person name="Zhang X.-Y."/>
            <person name="Zhou Q.-M."/>
            <person name="Zhang T."/>
            <person name="Li H."/>
            <person name="Yu Y.-F."/>
            <person name="Zhang X.-L."/>
            <person name="Hao X.-Y."/>
            <person name="Wang M."/>
            <person name="Wang L."/>
            <person name="Wei J.-C."/>
        </authorList>
    </citation>
    <scope>NUCLEOTIDE SEQUENCE [LARGE SCALE GENOMIC DNA]</scope>
    <source>
        <strain evidence="4">Z07020 / HMAS-L-300199</strain>
    </source>
</reference>
<dbReference type="OrthoDB" id="5382699at2759"/>
<keyword evidence="2" id="KW-0812">Transmembrane</keyword>
<feature type="transmembrane region" description="Helical" evidence="2">
    <location>
        <begin position="201"/>
        <end position="224"/>
    </location>
</feature>
<dbReference type="RefSeq" id="XP_007786502.1">
    <property type="nucleotide sequence ID" value="XM_007788312.1"/>
</dbReference>
<dbReference type="OMA" id="DERIDHT"/>
<name>U1GVF3_ENDPU</name>
<evidence type="ECO:0000256" key="2">
    <source>
        <dbReference type="SAM" id="Phobius"/>
    </source>
</evidence>
<feature type="transmembrane region" description="Helical" evidence="2">
    <location>
        <begin position="174"/>
        <end position="195"/>
    </location>
</feature>
<sequence>MPQLLDAAPYIEESIGNLTGVFSLVSYSARGMLIRAGRTNEECLGNLSWVLDNLNPLSAAEYNGAASGLTLLPTAGALIGAPAKELWIVYKLMPVAGVLTMCLSLGGTIMPSQAGQYDPKGAFDFGGILVSDRKARKEYAKLDEETKHNGQAQLFAEKVRERADDQRGANYGKIWLAVVMLLAFNVQIVVILWYAERGAVIPWWCSFYGWMLIWYFLLTVSCLIDNTASNPFYQTWTIRVSRAPEIMEISDRCPLLVTDSIEDDGAIIQNLRKGYNVDSRVVIPHSRSYAKSRVCFYVVVPQTGTSRWRAALRIFSRGSNIASFAFGTTLFASSQLLSVSLALITIICTMVPAVLGRVLSMWIALEMNKHNKAILHAVVPTHLEASKYLNAILKQKGLVFETQGHIVVDGRVICRYNQWFSWSRYVGLLAPPFNIIKKATSGYMTAVTAMPADGEPLSGPPGSSMKKSATVRTTSAETLINGQTGLEPSV</sequence>
<dbReference type="AlphaFoldDB" id="U1GVF3"/>
<keyword evidence="2" id="KW-0472">Membrane</keyword>
<dbReference type="eggNOG" id="ENOG502RQIH">
    <property type="taxonomic scope" value="Eukaryota"/>
</dbReference>
<feature type="region of interest" description="Disordered" evidence="1">
    <location>
        <begin position="454"/>
        <end position="490"/>
    </location>
</feature>
<feature type="compositionally biased region" description="Polar residues" evidence="1">
    <location>
        <begin position="465"/>
        <end position="490"/>
    </location>
</feature>